<proteinExistence type="predicted"/>
<name>A0AA37L2P3_9PEZI</name>
<dbReference type="AlphaFoldDB" id="A0AA37L2P3"/>
<protein>
    <submittedName>
        <fullName evidence="2">Uncharacterized protein</fullName>
    </submittedName>
</protein>
<evidence type="ECO:0000256" key="1">
    <source>
        <dbReference type="SAM" id="MobiDB-lite"/>
    </source>
</evidence>
<feature type="region of interest" description="Disordered" evidence="1">
    <location>
        <begin position="1"/>
        <end position="41"/>
    </location>
</feature>
<evidence type="ECO:0000313" key="2">
    <source>
        <dbReference type="EMBL" id="GKT40858.1"/>
    </source>
</evidence>
<organism evidence="2 3">
    <name type="scientific">Colletotrichum spaethianum</name>
    <dbReference type="NCBI Taxonomy" id="700344"/>
    <lineage>
        <taxon>Eukaryota</taxon>
        <taxon>Fungi</taxon>
        <taxon>Dikarya</taxon>
        <taxon>Ascomycota</taxon>
        <taxon>Pezizomycotina</taxon>
        <taxon>Sordariomycetes</taxon>
        <taxon>Hypocreomycetidae</taxon>
        <taxon>Glomerellales</taxon>
        <taxon>Glomerellaceae</taxon>
        <taxon>Colletotrichum</taxon>
        <taxon>Colletotrichum spaethianum species complex</taxon>
    </lineage>
</organism>
<dbReference type="EMBL" id="BQXU01000002">
    <property type="protein sequence ID" value="GKT40858.1"/>
    <property type="molecule type" value="Genomic_DNA"/>
</dbReference>
<gene>
    <name evidence="2" type="ORF">ColSpa_01039</name>
</gene>
<sequence>MESYHHNRPRHVAMRDDRRPGDERRDRDHATGAETASVDHHRRLPVATSTERTLVIDPAAEALATCGATLEPSTSETAVEDRLEATALHHHPRSEREAEVSIGLAQTERRSDGISARVVITRSQHLLETLAEVHEVLLTRPGDHTLPIAANTGRNPRKGLVEVIEADLAHLTETGGETVVIIPPLTAASRRLAEDEDDLLFPIDKGHPSDSLQHL</sequence>
<dbReference type="GeneID" id="73321841"/>
<dbReference type="RefSeq" id="XP_049123208.1">
    <property type="nucleotide sequence ID" value="XM_049267251.1"/>
</dbReference>
<keyword evidence="3" id="KW-1185">Reference proteome</keyword>
<feature type="compositionally biased region" description="Basic residues" evidence="1">
    <location>
        <begin position="1"/>
        <end position="12"/>
    </location>
</feature>
<accession>A0AA37L2P3</accession>
<comment type="caution">
    <text evidence="2">The sequence shown here is derived from an EMBL/GenBank/DDBJ whole genome shotgun (WGS) entry which is preliminary data.</text>
</comment>
<reference evidence="2 3" key="1">
    <citation type="submission" date="2022-03" db="EMBL/GenBank/DDBJ databases">
        <title>Genome data of Colletotrichum spp.</title>
        <authorList>
            <person name="Utami Y.D."/>
            <person name="Hiruma K."/>
        </authorList>
    </citation>
    <scope>NUCLEOTIDE SEQUENCE [LARGE SCALE GENOMIC DNA]</scope>
    <source>
        <strain evidence="2 3">MAFF 239500</strain>
    </source>
</reference>
<evidence type="ECO:0000313" key="3">
    <source>
        <dbReference type="Proteomes" id="UP001055115"/>
    </source>
</evidence>
<feature type="compositionally biased region" description="Basic and acidic residues" evidence="1">
    <location>
        <begin position="13"/>
        <end position="31"/>
    </location>
</feature>
<dbReference type="Proteomes" id="UP001055115">
    <property type="component" value="Unassembled WGS sequence"/>
</dbReference>